<sequence length="258" mass="28447">MKSLSLLKLLVFGFCLSACSHANSDLESNTKAPDTAPQDSVAAGTAITQNCQTNTPLLLPAKEANTDASLTAYLQELQQAVQTQNTAQLQQLLDPNIKTDFGGNGGWSDFKAKWQPENKTSEVWLLLDHLLRLGGGYPLEGNTSLYALPYVYSQWPDSIDAFAHVAVVRDGTVLRDQPDTNAQTICTLDRIILQTDYEASYPQGQTAEKKEWWSVQTIDGQLKGYVNHTDVYSPVAYRALFNKNNKGKWLMTALVTGD</sequence>
<dbReference type="RefSeq" id="WP_377526071.1">
    <property type="nucleotide sequence ID" value="NZ_JBHTLD010000065.1"/>
</dbReference>
<keyword evidence="1" id="KW-0732">Signal</keyword>
<accession>A0ABW3SQJ3</accession>
<dbReference type="EMBL" id="JBHTLD010000065">
    <property type="protein sequence ID" value="MFD1186361.1"/>
    <property type="molecule type" value="Genomic_DNA"/>
</dbReference>
<keyword evidence="3" id="KW-1185">Reference proteome</keyword>
<evidence type="ECO:0000256" key="1">
    <source>
        <dbReference type="SAM" id="SignalP"/>
    </source>
</evidence>
<organism evidence="2 3">
    <name type="scientific">Pontibacter rugosus</name>
    <dbReference type="NCBI Taxonomy" id="1745966"/>
    <lineage>
        <taxon>Bacteria</taxon>
        <taxon>Pseudomonadati</taxon>
        <taxon>Bacteroidota</taxon>
        <taxon>Cytophagia</taxon>
        <taxon>Cytophagales</taxon>
        <taxon>Hymenobacteraceae</taxon>
        <taxon>Pontibacter</taxon>
    </lineage>
</organism>
<name>A0ABW3SQJ3_9BACT</name>
<feature type="chain" id="PRO_5046912111" description="SH3 domain-containing protein" evidence="1">
    <location>
        <begin position="23"/>
        <end position="258"/>
    </location>
</feature>
<gene>
    <name evidence="2" type="ORF">ACFQ2O_09105</name>
</gene>
<dbReference type="Proteomes" id="UP001597094">
    <property type="component" value="Unassembled WGS sequence"/>
</dbReference>
<evidence type="ECO:0000313" key="2">
    <source>
        <dbReference type="EMBL" id="MFD1186361.1"/>
    </source>
</evidence>
<feature type="signal peptide" evidence="1">
    <location>
        <begin position="1"/>
        <end position="22"/>
    </location>
</feature>
<proteinExistence type="predicted"/>
<reference evidence="3" key="1">
    <citation type="journal article" date="2019" name="Int. J. Syst. Evol. Microbiol.">
        <title>The Global Catalogue of Microorganisms (GCM) 10K type strain sequencing project: providing services to taxonomists for standard genome sequencing and annotation.</title>
        <authorList>
            <consortium name="The Broad Institute Genomics Platform"/>
            <consortium name="The Broad Institute Genome Sequencing Center for Infectious Disease"/>
            <person name="Wu L."/>
            <person name="Ma J."/>
        </authorList>
    </citation>
    <scope>NUCLEOTIDE SEQUENCE [LARGE SCALE GENOMIC DNA]</scope>
    <source>
        <strain evidence="3">JCM 31319</strain>
    </source>
</reference>
<evidence type="ECO:0008006" key="4">
    <source>
        <dbReference type="Google" id="ProtNLM"/>
    </source>
</evidence>
<evidence type="ECO:0000313" key="3">
    <source>
        <dbReference type="Proteomes" id="UP001597094"/>
    </source>
</evidence>
<comment type="caution">
    <text evidence="2">The sequence shown here is derived from an EMBL/GenBank/DDBJ whole genome shotgun (WGS) entry which is preliminary data.</text>
</comment>
<protein>
    <recommendedName>
        <fullName evidence="4">SH3 domain-containing protein</fullName>
    </recommendedName>
</protein>